<evidence type="ECO:0000313" key="3">
    <source>
        <dbReference type="Proteomes" id="UP000828390"/>
    </source>
</evidence>
<evidence type="ECO:0000313" key="2">
    <source>
        <dbReference type="EMBL" id="KAH3783406.1"/>
    </source>
</evidence>
<proteinExistence type="predicted"/>
<sequence length="75" mass="8440">MAAKFCCCSWCLVMLLLMITAKCCCSLCLVMMLLMVTYTLLLQLEPGGDAADDDRQILLLQLMPDDDMQLTSWID</sequence>
<dbReference type="EMBL" id="JAIWYP010000008">
    <property type="protein sequence ID" value="KAH3783406.1"/>
    <property type="molecule type" value="Genomic_DNA"/>
</dbReference>
<gene>
    <name evidence="2" type="ORF">DPMN_161343</name>
</gene>
<evidence type="ECO:0008006" key="4">
    <source>
        <dbReference type="Google" id="ProtNLM"/>
    </source>
</evidence>
<protein>
    <recommendedName>
        <fullName evidence="4">Secreted protein</fullName>
    </recommendedName>
</protein>
<reference evidence="2" key="2">
    <citation type="submission" date="2020-11" db="EMBL/GenBank/DDBJ databases">
        <authorList>
            <person name="McCartney M.A."/>
            <person name="Auch B."/>
            <person name="Kono T."/>
            <person name="Mallez S."/>
            <person name="Becker A."/>
            <person name="Gohl D.M."/>
            <person name="Silverstein K.A.T."/>
            <person name="Koren S."/>
            <person name="Bechman K.B."/>
            <person name="Herman A."/>
            <person name="Abrahante J.E."/>
            <person name="Garbe J."/>
        </authorList>
    </citation>
    <scope>NUCLEOTIDE SEQUENCE</scope>
    <source>
        <strain evidence="2">Duluth1</strain>
        <tissue evidence="2">Whole animal</tissue>
    </source>
</reference>
<comment type="caution">
    <text evidence="2">The sequence shown here is derived from an EMBL/GenBank/DDBJ whole genome shotgun (WGS) entry which is preliminary data.</text>
</comment>
<dbReference type="Proteomes" id="UP000828390">
    <property type="component" value="Unassembled WGS sequence"/>
</dbReference>
<organism evidence="2 3">
    <name type="scientific">Dreissena polymorpha</name>
    <name type="common">Zebra mussel</name>
    <name type="synonym">Mytilus polymorpha</name>
    <dbReference type="NCBI Taxonomy" id="45954"/>
    <lineage>
        <taxon>Eukaryota</taxon>
        <taxon>Metazoa</taxon>
        <taxon>Spiralia</taxon>
        <taxon>Lophotrochozoa</taxon>
        <taxon>Mollusca</taxon>
        <taxon>Bivalvia</taxon>
        <taxon>Autobranchia</taxon>
        <taxon>Heteroconchia</taxon>
        <taxon>Euheterodonta</taxon>
        <taxon>Imparidentia</taxon>
        <taxon>Neoheterodontei</taxon>
        <taxon>Myida</taxon>
        <taxon>Dreissenoidea</taxon>
        <taxon>Dreissenidae</taxon>
        <taxon>Dreissena</taxon>
    </lineage>
</organism>
<dbReference type="AlphaFoldDB" id="A0A9D4EPH2"/>
<feature type="signal peptide" evidence="1">
    <location>
        <begin position="1"/>
        <end position="21"/>
    </location>
</feature>
<feature type="chain" id="PRO_5038867124" description="Secreted protein" evidence="1">
    <location>
        <begin position="22"/>
        <end position="75"/>
    </location>
</feature>
<accession>A0A9D4EPH2</accession>
<keyword evidence="3" id="KW-1185">Reference proteome</keyword>
<reference evidence="2" key="1">
    <citation type="journal article" date="2019" name="bioRxiv">
        <title>The Genome of the Zebra Mussel, Dreissena polymorpha: A Resource for Invasive Species Research.</title>
        <authorList>
            <person name="McCartney M.A."/>
            <person name="Auch B."/>
            <person name="Kono T."/>
            <person name="Mallez S."/>
            <person name="Zhang Y."/>
            <person name="Obille A."/>
            <person name="Becker A."/>
            <person name="Abrahante J.E."/>
            <person name="Garbe J."/>
            <person name="Badalamenti J.P."/>
            <person name="Herman A."/>
            <person name="Mangelson H."/>
            <person name="Liachko I."/>
            <person name="Sullivan S."/>
            <person name="Sone E.D."/>
            <person name="Koren S."/>
            <person name="Silverstein K.A.T."/>
            <person name="Beckman K.B."/>
            <person name="Gohl D.M."/>
        </authorList>
    </citation>
    <scope>NUCLEOTIDE SEQUENCE</scope>
    <source>
        <strain evidence="2">Duluth1</strain>
        <tissue evidence="2">Whole animal</tissue>
    </source>
</reference>
<keyword evidence="1" id="KW-0732">Signal</keyword>
<evidence type="ECO:0000256" key="1">
    <source>
        <dbReference type="SAM" id="SignalP"/>
    </source>
</evidence>
<name>A0A9D4EPH2_DREPO</name>